<evidence type="ECO:0000256" key="1">
    <source>
        <dbReference type="ARBA" id="ARBA00010699"/>
    </source>
</evidence>
<reference evidence="10" key="1">
    <citation type="journal article" date="2019" name="Int. J. Syst. Evol. Microbiol.">
        <title>The Global Catalogue of Microorganisms (GCM) 10K type strain sequencing project: providing services to taxonomists for standard genome sequencing and annotation.</title>
        <authorList>
            <consortium name="The Broad Institute Genomics Platform"/>
            <consortium name="The Broad Institute Genome Sequencing Center for Infectious Disease"/>
            <person name="Wu L."/>
            <person name="Ma J."/>
        </authorList>
    </citation>
    <scope>NUCLEOTIDE SEQUENCE [LARGE SCALE GENOMIC DNA]</scope>
    <source>
        <strain evidence="10">JCM 18657</strain>
    </source>
</reference>
<sequence length="315" mass="34492">MRVVFMGTIDFSVPSLKVLLEEGYEVVGVVTQPDRPRGRKRELTPPPVKVEALKHGLDVFQPERLRTPEAVERVREMKPDLIVTAAYGQILPKSILTLPKHGCINVHASLLPRYRGGAPIHYAVMNGDPVTGVTIMYMAEGLDTGDMISRVEVPIGLEDTTGTMFEKLAREGAELLRRTLPGLLSGQIEAVPQREEEATYAPNITRADEELDWTRPAVQLFNRVRGLNPFPGAFTYWKGHVLKIWASTLADRALPAEAKPGEVLAVTEAGIDVATGDGVLRITELQPSGKRAMNAAEFSRGGQMAPGDRLGERPS</sequence>
<dbReference type="InterPro" id="IPR036477">
    <property type="entry name" value="Formyl_transf_N_sf"/>
</dbReference>
<comment type="catalytic activity">
    <reaction evidence="5">
        <text>L-methionyl-tRNA(fMet) + (6R)-10-formyltetrahydrofolate = N-formyl-L-methionyl-tRNA(fMet) + (6S)-5,6,7,8-tetrahydrofolate + H(+)</text>
        <dbReference type="Rhea" id="RHEA:24380"/>
        <dbReference type="Rhea" id="RHEA-COMP:9952"/>
        <dbReference type="Rhea" id="RHEA-COMP:9953"/>
        <dbReference type="ChEBI" id="CHEBI:15378"/>
        <dbReference type="ChEBI" id="CHEBI:57453"/>
        <dbReference type="ChEBI" id="CHEBI:78530"/>
        <dbReference type="ChEBI" id="CHEBI:78844"/>
        <dbReference type="ChEBI" id="CHEBI:195366"/>
        <dbReference type="EC" id="2.1.2.9"/>
    </reaction>
</comment>
<dbReference type="SUPFAM" id="SSF53328">
    <property type="entry name" value="Formyltransferase"/>
    <property type="match status" value="1"/>
</dbReference>
<dbReference type="Gene3D" id="3.40.50.12230">
    <property type="match status" value="1"/>
</dbReference>
<evidence type="ECO:0000313" key="10">
    <source>
        <dbReference type="Proteomes" id="UP001596528"/>
    </source>
</evidence>
<dbReference type="RefSeq" id="WP_246067982.1">
    <property type="nucleotide sequence ID" value="NZ_JBHTGQ010000002.1"/>
</dbReference>
<dbReference type="PROSITE" id="PS00373">
    <property type="entry name" value="GART"/>
    <property type="match status" value="1"/>
</dbReference>
<proteinExistence type="inferred from homology"/>
<evidence type="ECO:0000256" key="5">
    <source>
        <dbReference type="HAMAP-Rule" id="MF_00182"/>
    </source>
</evidence>
<evidence type="ECO:0000256" key="4">
    <source>
        <dbReference type="ARBA" id="ARBA00022917"/>
    </source>
</evidence>
<dbReference type="InterPro" id="IPR005794">
    <property type="entry name" value="Fmt"/>
</dbReference>
<dbReference type="SUPFAM" id="SSF50486">
    <property type="entry name" value="FMT C-terminal domain-like"/>
    <property type="match status" value="1"/>
</dbReference>
<feature type="binding site" evidence="5">
    <location>
        <begin position="109"/>
        <end position="112"/>
    </location>
    <ligand>
        <name>(6S)-5,6,7,8-tetrahydrofolate</name>
        <dbReference type="ChEBI" id="CHEBI:57453"/>
    </ligand>
</feature>
<evidence type="ECO:0000256" key="2">
    <source>
        <dbReference type="ARBA" id="ARBA00012261"/>
    </source>
</evidence>
<organism evidence="9 10">
    <name type="scientific">Paenibacillus thermoaerophilus</name>
    <dbReference type="NCBI Taxonomy" id="1215385"/>
    <lineage>
        <taxon>Bacteria</taxon>
        <taxon>Bacillati</taxon>
        <taxon>Bacillota</taxon>
        <taxon>Bacilli</taxon>
        <taxon>Bacillales</taxon>
        <taxon>Paenibacillaceae</taxon>
        <taxon>Paenibacillus</taxon>
    </lineage>
</organism>
<gene>
    <name evidence="5 9" type="primary">fmt</name>
    <name evidence="9" type="ORF">ACFQWB_02170</name>
</gene>
<comment type="caution">
    <text evidence="9">The sequence shown here is derived from an EMBL/GenBank/DDBJ whole genome shotgun (WGS) entry which is preliminary data.</text>
</comment>
<dbReference type="InterPro" id="IPR041711">
    <property type="entry name" value="Met-tRNA-FMT_N"/>
</dbReference>
<dbReference type="PANTHER" id="PTHR11138">
    <property type="entry name" value="METHIONYL-TRNA FORMYLTRANSFERASE"/>
    <property type="match status" value="1"/>
</dbReference>
<evidence type="ECO:0000256" key="6">
    <source>
        <dbReference type="SAM" id="MobiDB-lite"/>
    </source>
</evidence>
<comment type="function">
    <text evidence="5">Attaches a formyl group to the free amino group of methionyl-tRNA(fMet). The formyl group appears to play a dual role in the initiator identity of N-formylmethionyl-tRNA by promoting its recognition by IF2 and preventing the misappropriation of this tRNA by the elongation apparatus.</text>
</comment>
<name>A0ABW2UXZ6_9BACL</name>
<dbReference type="GO" id="GO:0004479">
    <property type="term" value="F:methionyl-tRNA formyltransferase activity"/>
    <property type="evidence" value="ECO:0007669"/>
    <property type="project" value="UniProtKB-EC"/>
</dbReference>
<evidence type="ECO:0000259" key="7">
    <source>
        <dbReference type="Pfam" id="PF00551"/>
    </source>
</evidence>
<accession>A0ABW2UXZ6</accession>
<feature type="domain" description="Formyl transferase N-terminal" evidence="7">
    <location>
        <begin position="1"/>
        <end position="179"/>
    </location>
</feature>
<evidence type="ECO:0000256" key="3">
    <source>
        <dbReference type="ARBA" id="ARBA00022679"/>
    </source>
</evidence>
<feature type="domain" description="Formyl transferase C-terminal" evidence="8">
    <location>
        <begin position="203"/>
        <end position="301"/>
    </location>
</feature>
<comment type="similarity">
    <text evidence="1 5">Belongs to the Fmt family.</text>
</comment>
<evidence type="ECO:0000313" key="9">
    <source>
        <dbReference type="EMBL" id="MFC7748752.1"/>
    </source>
</evidence>
<dbReference type="EMBL" id="JBHTGQ010000002">
    <property type="protein sequence ID" value="MFC7748752.1"/>
    <property type="molecule type" value="Genomic_DNA"/>
</dbReference>
<dbReference type="HAMAP" id="MF_00182">
    <property type="entry name" value="Formyl_trans"/>
    <property type="match status" value="1"/>
</dbReference>
<protein>
    <recommendedName>
        <fullName evidence="2 5">Methionyl-tRNA formyltransferase</fullName>
        <ecNumber evidence="2 5">2.1.2.9</ecNumber>
    </recommendedName>
</protein>
<dbReference type="CDD" id="cd08646">
    <property type="entry name" value="FMT_core_Met-tRNA-FMT_N"/>
    <property type="match status" value="1"/>
</dbReference>
<dbReference type="NCBIfam" id="TIGR00460">
    <property type="entry name" value="fmt"/>
    <property type="match status" value="1"/>
</dbReference>
<dbReference type="EC" id="2.1.2.9" evidence="2 5"/>
<keyword evidence="3 5" id="KW-0808">Transferase</keyword>
<dbReference type="PANTHER" id="PTHR11138:SF5">
    <property type="entry name" value="METHIONYL-TRNA FORMYLTRANSFERASE, MITOCHONDRIAL"/>
    <property type="match status" value="1"/>
</dbReference>
<dbReference type="InterPro" id="IPR044135">
    <property type="entry name" value="Met-tRNA-FMT_C"/>
</dbReference>
<evidence type="ECO:0000259" key="8">
    <source>
        <dbReference type="Pfam" id="PF02911"/>
    </source>
</evidence>
<feature type="region of interest" description="Disordered" evidence="6">
    <location>
        <begin position="291"/>
        <end position="315"/>
    </location>
</feature>
<dbReference type="Pfam" id="PF02911">
    <property type="entry name" value="Formyl_trans_C"/>
    <property type="match status" value="1"/>
</dbReference>
<dbReference type="CDD" id="cd08704">
    <property type="entry name" value="Met_tRNA_FMT_C"/>
    <property type="match status" value="1"/>
</dbReference>
<keyword evidence="10" id="KW-1185">Reference proteome</keyword>
<dbReference type="InterPro" id="IPR001555">
    <property type="entry name" value="GART_AS"/>
</dbReference>
<dbReference type="InterPro" id="IPR005793">
    <property type="entry name" value="Formyl_trans_C"/>
</dbReference>
<keyword evidence="4 5" id="KW-0648">Protein biosynthesis</keyword>
<dbReference type="InterPro" id="IPR002376">
    <property type="entry name" value="Formyl_transf_N"/>
</dbReference>
<dbReference type="Proteomes" id="UP001596528">
    <property type="component" value="Unassembled WGS sequence"/>
</dbReference>
<dbReference type="InterPro" id="IPR011034">
    <property type="entry name" value="Formyl_transferase-like_C_sf"/>
</dbReference>
<dbReference type="Pfam" id="PF00551">
    <property type="entry name" value="Formyl_trans_N"/>
    <property type="match status" value="1"/>
</dbReference>